<dbReference type="InterPro" id="IPR001279">
    <property type="entry name" value="Metallo-B-lactamas"/>
</dbReference>
<dbReference type="SMART" id="SM00849">
    <property type="entry name" value="Lactamase_B"/>
    <property type="match status" value="1"/>
</dbReference>
<dbReference type="PANTHER" id="PTHR43694:SF1">
    <property type="entry name" value="RIBONUCLEASE J"/>
    <property type="match status" value="1"/>
</dbReference>
<name>E0S304_BUTPB</name>
<gene>
    <name evidence="2" type="ordered locus">bpr_III098</name>
</gene>
<accession>E0S304</accession>
<dbReference type="SUPFAM" id="SSF56281">
    <property type="entry name" value="Metallo-hydrolase/oxidoreductase"/>
    <property type="match status" value="1"/>
</dbReference>
<feature type="domain" description="Metallo-beta-lactamase" evidence="1">
    <location>
        <begin position="17"/>
        <end position="185"/>
    </location>
</feature>
<dbReference type="AlphaFoldDB" id="E0S304"/>
<sequence>MDNKIRVTVYRGSEQIGGCCTEISYKDTRIAIDFGSPLPEDDAKELDVIGLTKGKSAFDAVLFTHYHGDHVGEIGRINSDIPVYMGGFAKDVIAAYKGYNPHFFADVDIDRIDELVAGNEITIGSLRIMPILSDHSAAESFMFLIQADNFQILHTGDFRLHGLYREELLSSVKKLGKIDLLITEGTTLSRKENANKAYTEEVVEEFMRNCVYENKYCFTILSSTNFDRFKDISDSVDRYRMDNYPRGKYFVIDEFQKSLFEIAEKRLPDRYLFRTKTTYGKNIDAGMEDKGFIMMIRASKADHEALLRKYLEEYPEKTVLIYSMWSGYMKKGKLKELTDMARTKGCLRVIHSSGHVTKHDLESFIEMVESEKVIVIHTEKSEGLDNLKNQISIEDGETKEFDGRYMDKLRLSKKITRDDSGNCVILKLNGKTIKEDNMQTASNAFEGWACAIRAKENKEVVLDVDKETISEICLNDSEYTAAGNGHICRFLYRVIKFQEQYKWFSLTENLKGIVKDFNDYLSKKDISFVNNPPTKDAEDNSNKENLIESKLAEKQKLREIIGDTIDSDVYRQLPVGLFVNEKSKDNAIFTCGHSAIDLWSIKDDTISIVELKAKNRMIGIITEIFFYVNYMNDFISPRSQYRFEFAKPLKYSQDSDDRGYSKLYDSTKNEEIKKVVGIMLADDEDGFHTYIDQSVIDVMNDNEAKLKYMRAMYHITDFSIIKSKKEN</sequence>
<evidence type="ECO:0000259" key="1">
    <source>
        <dbReference type="SMART" id="SM00849"/>
    </source>
</evidence>
<organism evidence="2 3">
    <name type="scientific">Butyrivibrio proteoclasticus (strain ATCC 51982 / DSM 14932 / B316)</name>
    <name type="common">Clostridium proteoclasticum</name>
    <dbReference type="NCBI Taxonomy" id="515622"/>
    <lineage>
        <taxon>Bacteria</taxon>
        <taxon>Bacillati</taxon>
        <taxon>Bacillota</taxon>
        <taxon>Clostridia</taxon>
        <taxon>Lachnospirales</taxon>
        <taxon>Lachnospiraceae</taxon>
        <taxon>Butyrivibrio</taxon>
    </lineage>
</organism>
<dbReference type="STRING" id="515622.bpr_III098"/>
<dbReference type="eggNOG" id="COG0595">
    <property type="taxonomic scope" value="Bacteria"/>
</dbReference>
<dbReference type="Pfam" id="PF12706">
    <property type="entry name" value="Lactamase_B_2"/>
    <property type="match status" value="1"/>
</dbReference>
<dbReference type="PANTHER" id="PTHR43694">
    <property type="entry name" value="RIBONUCLEASE J"/>
    <property type="match status" value="1"/>
</dbReference>
<dbReference type="EMBL" id="CP001811">
    <property type="protein sequence ID" value="ADL35786.1"/>
    <property type="molecule type" value="Genomic_DNA"/>
</dbReference>
<protein>
    <submittedName>
        <fullName evidence="2">RNA-metabolising metallo-beta-lactamase</fullName>
    </submittedName>
</protein>
<dbReference type="HOGENOM" id="CLU_380695_0_0_9"/>
<dbReference type="InterPro" id="IPR036866">
    <property type="entry name" value="RibonucZ/Hydroxyglut_hydro"/>
</dbReference>
<reference evidence="2 3" key="1">
    <citation type="journal article" date="2010" name="PLoS ONE">
        <title>The glycobiome of the rumen bacterium Butyrivibrio proteoclasticus B316(T) highlights adaptation to a polysaccharide-rich environment.</title>
        <authorList>
            <person name="Kelly W.J."/>
            <person name="Leahy S.C."/>
            <person name="Altermann E."/>
            <person name="Yeoman C.J."/>
            <person name="Dunne J.C."/>
            <person name="Kong Z."/>
            <person name="Pacheco D.M."/>
            <person name="Li D."/>
            <person name="Noel S.J."/>
            <person name="Moon C.D."/>
            <person name="Cookson A.L."/>
            <person name="Attwood G.T."/>
        </authorList>
    </citation>
    <scope>NUCLEOTIDE SEQUENCE [LARGE SCALE GENOMIC DNA]</scope>
    <source>
        <strain evidence="3">ATCC 51982 / DSM 14932 / B316</strain>
    </source>
</reference>
<evidence type="ECO:0000313" key="2">
    <source>
        <dbReference type="EMBL" id="ADL35786.1"/>
    </source>
</evidence>
<keyword evidence="3" id="KW-1185">Reference proteome</keyword>
<dbReference type="RefSeq" id="WP_013282436.1">
    <property type="nucleotide sequence ID" value="NC_014388.1"/>
</dbReference>
<dbReference type="Gene3D" id="3.60.15.10">
    <property type="entry name" value="Ribonuclease Z/Hydroxyacylglutathione hydrolase-like"/>
    <property type="match status" value="1"/>
</dbReference>
<dbReference type="Proteomes" id="UP000001299">
    <property type="component" value="Chromosome 2"/>
</dbReference>
<evidence type="ECO:0000313" key="3">
    <source>
        <dbReference type="Proteomes" id="UP000001299"/>
    </source>
</evidence>
<proteinExistence type="predicted"/>
<dbReference type="KEGG" id="bpb:bpr_III098"/>